<proteinExistence type="predicted"/>
<evidence type="ECO:0000256" key="1">
    <source>
        <dbReference type="SAM" id="MobiDB-lite"/>
    </source>
</evidence>
<comment type="caution">
    <text evidence="2">The sequence shown here is derived from an EMBL/GenBank/DDBJ whole genome shotgun (WGS) entry which is preliminary data.</text>
</comment>
<dbReference type="Proteomes" id="UP001228049">
    <property type="component" value="Unassembled WGS sequence"/>
</dbReference>
<protein>
    <submittedName>
        <fullName evidence="2">Protocadherin gamma-C4</fullName>
    </submittedName>
</protein>
<dbReference type="AlphaFoldDB" id="A0AAD9BC26"/>
<keyword evidence="3" id="KW-1185">Reference proteome</keyword>
<evidence type="ECO:0000313" key="2">
    <source>
        <dbReference type="EMBL" id="KAK1879984.1"/>
    </source>
</evidence>
<accession>A0AAD9BC26</accession>
<sequence>MTMQRVRWSTVSPTFKPRRGLNGDTLSTKATSGAGRPRLSTVKSWIKLISSQNDTHPTFFERVLLD</sequence>
<organism evidence="2 3">
    <name type="scientific">Dissostichus eleginoides</name>
    <name type="common">Patagonian toothfish</name>
    <name type="synonym">Dissostichus amissus</name>
    <dbReference type="NCBI Taxonomy" id="100907"/>
    <lineage>
        <taxon>Eukaryota</taxon>
        <taxon>Metazoa</taxon>
        <taxon>Chordata</taxon>
        <taxon>Craniata</taxon>
        <taxon>Vertebrata</taxon>
        <taxon>Euteleostomi</taxon>
        <taxon>Actinopterygii</taxon>
        <taxon>Neopterygii</taxon>
        <taxon>Teleostei</taxon>
        <taxon>Neoteleostei</taxon>
        <taxon>Acanthomorphata</taxon>
        <taxon>Eupercaria</taxon>
        <taxon>Perciformes</taxon>
        <taxon>Notothenioidei</taxon>
        <taxon>Nototheniidae</taxon>
        <taxon>Dissostichus</taxon>
    </lineage>
</organism>
<reference evidence="2" key="1">
    <citation type="submission" date="2023-04" db="EMBL/GenBank/DDBJ databases">
        <title>Chromosome-level genome of Chaenocephalus aceratus.</title>
        <authorList>
            <person name="Park H."/>
        </authorList>
    </citation>
    <scope>NUCLEOTIDE SEQUENCE</scope>
    <source>
        <strain evidence="2">DE</strain>
        <tissue evidence="2">Muscle</tissue>
    </source>
</reference>
<evidence type="ECO:0000313" key="3">
    <source>
        <dbReference type="Proteomes" id="UP001228049"/>
    </source>
</evidence>
<feature type="compositionally biased region" description="Polar residues" evidence="1">
    <location>
        <begin position="1"/>
        <end position="13"/>
    </location>
</feature>
<dbReference type="EMBL" id="JASDAP010000025">
    <property type="protein sequence ID" value="KAK1879984.1"/>
    <property type="molecule type" value="Genomic_DNA"/>
</dbReference>
<feature type="region of interest" description="Disordered" evidence="1">
    <location>
        <begin position="1"/>
        <end position="35"/>
    </location>
</feature>
<name>A0AAD9BC26_DISEL</name>
<gene>
    <name evidence="2" type="ORF">KUDE01_025514</name>
</gene>